<feature type="signal peptide" evidence="1">
    <location>
        <begin position="1"/>
        <end position="22"/>
    </location>
</feature>
<gene>
    <name evidence="2" type="ORF">J2X09_001720</name>
</gene>
<proteinExistence type="predicted"/>
<dbReference type="Proteomes" id="UP001265550">
    <property type="component" value="Unassembled WGS sequence"/>
</dbReference>
<name>A0ABU1V966_9BURK</name>
<accession>A0ABU1V966</accession>
<dbReference type="RefSeq" id="WP_204733294.1">
    <property type="nucleotide sequence ID" value="NZ_JAVDWE010000004.1"/>
</dbReference>
<evidence type="ECO:0000313" key="2">
    <source>
        <dbReference type="EMBL" id="MDR7093982.1"/>
    </source>
</evidence>
<feature type="chain" id="PRO_5045685295" evidence="1">
    <location>
        <begin position="23"/>
        <end position="171"/>
    </location>
</feature>
<reference evidence="2 3" key="1">
    <citation type="submission" date="2023-07" db="EMBL/GenBank/DDBJ databases">
        <title>Sorghum-associated microbial communities from plants grown in Nebraska, USA.</title>
        <authorList>
            <person name="Schachtman D."/>
        </authorList>
    </citation>
    <scope>NUCLEOTIDE SEQUENCE [LARGE SCALE GENOMIC DNA]</scope>
    <source>
        <strain evidence="2 3">BE240</strain>
    </source>
</reference>
<organism evidence="2 3">
    <name type="scientific">Hydrogenophaga laconesensis</name>
    <dbReference type="NCBI Taxonomy" id="1805971"/>
    <lineage>
        <taxon>Bacteria</taxon>
        <taxon>Pseudomonadati</taxon>
        <taxon>Pseudomonadota</taxon>
        <taxon>Betaproteobacteria</taxon>
        <taxon>Burkholderiales</taxon>
        <taxon>Comamonadaceae</taxon>
        <taxon>Hydrogenophaga</taxon>
    </lineage>
</organism>
<sequence length="171" mass="18403">MKTRLLVLVCVLSASAATWATAQTAPLNASPTSESRDASLAYFGTSNFVVGRIGRDCLSLVGRPESPQDLVAAWQQRNARYALAADKYMEARLAEAEANGGKAKRDSVMQELNTAVQNGASVIVKRWTNHPDKPEACKKALSLIDSGAFDISPKSPMFGELEAMVSWAEGR</sequence>
<comment type="caution">
    <text evidence="2">The sequence shown here is derived from an EMBL/GenBank/DDBJ whole genome shotgun (WGS) entry which is preliminary data.</text>
</comment>
<evidence type="ECO:0000256" key="1">
    <source>
        <dbReference type="SAM" id="SignalP"/>
    </source>
</evidence>
<evidence type="ECO:0000313" key="3">
    <source>
        <dbReference type="Proteomes" id="UP001265550"/>
    </source>
</evidence>
<protein>
    <submittedName>
        <fullName evidence="2">Uncharacterized protein</fullName>
    </submittedName>
</protein>
<keyword evidence="3" id="KW-1185">Reference proteome</keyword>
<keyword evidence="1" id="KW-0732">Signal</keyword>
<dbReference type="EMBL" id="JAVDWE010000004">
    <property type="protein sequence ID" value="MDR7093982.1"/>
    <property type="molecule type" value="Genomic_DNA"/>
</dbReference>